<evidence type="ECO:0000256" key="4">
    <source>
        <dbReference type="ARBA" id="ARBA00023163"/>
    </source>
</evidence>
<keyword evidence="1" id="KW-0678">Repressor</keyword>
<protein>
    <submittedName>
        <fullName evidence="8">Transcriptional regulatory protein</fullName>
    </submittedName>
</protein>
<evidence type="ECO:0000313" key="8">
    <source>
        <dbReference type="EMBL" id="AIJ13584.2"/>
    </source>
</evidence>
<keyword evidence="9" id="KW-1185">Reference proteome</keyword>
<reference evidence="9" key="1">
    <citation type="submission" date="2014-08" db="EMBL/GenBank/DDBJ databases">
        <title>Complete genome sequence of Streptomyces lividans TK24.</title>
        <authorList>
            <consortium name="StrepSynth"/>
            <person name="Ruckert C."/>
            <person name="Fridjonson O.H."/>
            <person name="Lambert C."/>
            <person name="van Wezel G.P."/>
            <person name="Bernaerts K."/>
            <person name="Anne J."/>
            <person name="Economou A."/>
            <person name="Kalinowski J."/>
        </authorList>
    </citation>
    <scope>NUCLEOTIDE SEQUENCE [LARGE SCALE GENOMIC DNA]</scope>
    <source>
        <strain evidence="9">TK24</strain>
    </source>
</reference>
<dbReference type="Gene3D" id="1.10.357.10">
    <property type="entry name" value="Tetracycline Repressor, domain 2"/>
    <property type="match status" value="1"/>
</dbReference>
<sequence>MVASRNGGPPMPYDENHVSRSEGRRRMPEEIPPPPWRRPKKAPPRVPLTQDRIVVTALGILDAEGLDALSMRRLAQELKTGHASLYAHVGNRDELLDLVFDIVLTEVEVPEPEPGRWAEQVKEMCRSLRRMFLAHRDLARIAIDRVPLGPNGMVGMERTMNLLRSGGLHDELAAYGGDLLSTFVTAEALEQSSRNPGTEQGREQAGVFADQLHGYLKSLPATSFPNLVHLAGPITSLDSDRRFELGLEIIIAGLLAGAGEAADDQVRTAGSPPAES</sequence>
<dbReference type="InterPro" id="IPR001647">
    <property type="entry name" value="HTH_TetR"/>
</dbReference>
<feature type="DNA-binding region" description="H-T-H motif" evidence="5">
    <location>
        <begin position="70"/>
        <end position="89"/>
    </location>
</feature>
<evidence type="ECO:0000256" key="5">
    <source>
        <dbReference type="PROSITE-ProRule" id="PRU00335"/>
    </source>
</evidence>
<dbReference type="PANTHER" id="PTHR30055">
    <property type="entry name" value="HTH-TYPE TRANSCRIPTIONAL REGULATOR RUTR"/>
    <property type="match status" value="1"/>
</dbReference>
<name>A0ABN4DUR7_STRLI</name>
<dbReference type="SUPFAM" id="SSF46689">
    <property type="entry name" value="Homeodomain-like"/>
    <property type="match status" value="1"/>
</dbReference>
<dbReference type="Proteomes" id="UP000028682">
    <property type="component" value="Chromosome"/>
</dbReference>
<keyword evidence="4" id="KW-0804">Transcription</keyword>
<evidence type="ECO:0000256" key="2">
    <source>
        <dbReference type="ARBA" id="ARBA00023015"/>
    </source>
</evidence>
<dbReference type="PANTHER" id="PTHR30055:SF151">
    <property type="entry name" value="TRANSCRIPTIONAL REGULATORY PROTEIN"/>
    <property type="match status" value="1"/>
</dbReference>
<dbReference type="Gene3D" id="1.10.10.60">
    <property type="entry name" value="Homeodomain-like"/>
    <property type="match status" value="1"/>
</dbReference>
<feature type="compositionally biased region" description="Basic and acidic residues" evidence="6">
    <location>
        <begin position="14"/>
        <end position="29"/>
    </location>
</feature>
<dbReference type="SUPFAM" id="SSF48498">
    <property type="entry name" value="Tetracyclin repressor-like, C-terminal domain"/>
    <property type="match status" value="1"/>
</dbReference>
<keyword evidence="2" id="KW-0805">Transcription regulation</keyword>
<dbReference type="InterPro" id="IPR036271">
    <property type="entry name" value="Tet_transcr_reg_TetR-rel_C_sf"/>
</dbReference>
<gene>
    <name evidence="8" type="ORF">SLIV_12975</name>
</gene>
<evidence type="ECO:0000256" key="1">
    <source>
        <dbReference type="ARBA" id="ARBA00022491"/>
    </source>
</evidence>
<evidence type="ECO:0000256" key="6">
    <source>
        <dbReference type="SAM" id="MobiDB-lite"/>
    </source>
</evidence>
<organism evidence="8 9">
    <name type="scientific">Streptomyces lividans TK24</name>
    <dbReference type="NCBI Taxonomy" id="457428"/>
    <lineage>
        <taxon>Bacteria</taxon>
        <taxon>Bacillati</taxon>
        <taxon>Actinomycetota</taxon>
        <taxon>Actinomycetes</taxon>
        <taxon>Kitasatosporales</taxon>
        <taxon>Streptomycetaceae</taxon>
        <taxon>Streptomyces</taxon>
    </lineage>
</organism>
<evidence type="ECO:0000313" key="9">
    <source>
        <dbReference type="Proteomes" id="UP000028682"/>
    </source>
</evidence>
<accession>A0ABN4DUR7</accession>
<keyword evidence="3 5" id="KW-0238">DNA-binding</keyword>
<proteinExistence type="predicted"/>
<dbReference type="InterPro" id="IPR050109">
    <property type="entry name" value="HTH-type_TetR-like_transc_reg"/>
</dbReference>
<evidence type="ECO:0000259" key="7">
    <source>
        <dbReference type="PROSITE" id="PS50977"/>
    </source>
</evidence>
<feature type="region of interest" description="Disordered" evidence="6">
    <location>
        <begin position="1"/>
        <end position="45"/>
    </location>
</feature>
<dbReference type="PRINTS" id="PR00400">
    <property type="entry name" value="TETREPRESSOR"/>
</dbReference>
<dbReference type="InterPro" id="IPR009057">
    <property type="entry name" value="Homeodomain-like_sf"/>
</dbReference>
<dbReference type="Pfam" id="PF00440">
    <property type="entry name" value="TetR_N"/>
    <property type="match status" value="1"/>
</dbReference>
<evidence type="ECO:0000256" key="3">
    <source>
        <dbReference type="ARBA" id="ARBA00023125"/>
    </source>
</evidence>
<dbReference type="InterPro" id="IPR004111">
    <property type="entry name" value="Repressor_TetR_C"/>
</dbReference>
<dbReference type="InterPro" id="IPR003012">
    <property type="entry name" value="Tet_transcr_reg_TetR"/>
</dbReference>
<dbReference type="EMBL" id="CP009124">
    <property type="protein sequence ID" value="AIJ13584.2"/>
    <property type="molecule type" value="Genomic_DNA"/>
</dbReference>
<dbReference type="PROSITE" id="PS50977">
    <property type="entry name" value="HTH_TETR_2"/>
    <property type="match status" value="1"/>
</dbReference>
<dbReference type="Pfam" id="PF02909">
    <property type="entry name" value="TetR_C_1"/>
    <property type="match status" value="1"/>
</dbReference>
<feature type="domain" description="HTH tetR-type" evidence="7">
    <location>
        <begin position="47"/>
        <end position="107"/>
    </location>
</feature>